<dbReference type="EMBL" id="SRLA01000005">
    <property type="protein sequence ID" value="TGE04782.1"/>
    <property type="molecule type" value="Genomic_DNA"/>
</dbReference>
<evidence type="ECO:0000313" key="1">
    <source>
        <dbReference type="EMBL" id="TGE04782.1"/>
    </source>
</evidence>
<reference evidence="1 2" key="1">
    <citation type="submission" date="2019-04" db="EMBL/GenBank/DDBJ databases">
        <authorList>
            <person name="Feng G."/>
            <person name="Zhang J."/>
            <person name="Zhu H."/>
        </authorList>
    </citation>
    <scope>NUCLEOTIDE SEQUENCE [LARGE SCALE GENOMIC DNA]</scope>
    <source>
        <strain evidence="1 2">92R-1</strain>
    </source>
</reference>
<accession>A0A4Z0P1V9</accession>
<comment type="caution">
    <text evidence="1">The sequence shown here is derived from an EMBL/GenBank/DDBJ whole genome shotgun (WGS) entry which is preliminary data.</text>
</comment>
<protein>
    <submittedName>
        <fullName evidence="1">Uncharacterized protein</fullName>
    </submittedName>
</protein>
<proteinExistence type="predicted"/>
<organism evidence="1 2">
    <name type="scientific">Hymenobacter fodinae</name>
    <dbReference type="NCBI Taxonomy" id="2510796"/>
    <lineage>
        <taxon>Bacteria</taxon>
        <taxon>Pseudomonadati</taxon>
        <taxon>Bacteroidota</taxon>
        <taxon>Cytophagia</taxon>
        <taxon>Cytophagales</taxon>
        <taxon>Hymenobacteraceae</taxon>
        <taxon>Hymenobacter</taxon>
    </lineage>
</organism>
<name>A0A4Z0P1V9_9BACT</name>
<dbReference type="Proteomes" id="UP000298337">
    <property type="component" value="Unassembled WGS sequence"/>
</dbReference>
<evidence type="ECO:0000313" key="2">
    <source>
        <dbReference type="Proteomes" id="UP000298337"/>
    </source>
</evidence>
<keyword evidence="2" id="KW-1185">Reference proteome</keyword>
<dbReference type="AlphaFoldDB" id="A0A4Z0P1V9"/>
<gene>
    <name evidence="1" type="ORF">EU556_21615</name>
</gene>
<sequence>MKILLNRTVYQCEHCTAKRLTKQSMVRHEQFCKRNPKNRHACFDCQHLVRATEEAAVDEHGNLVTAKRTVFTCAALGKDLYSYVAERKNMLAYVGDAERVPLQCPSYELENLFPDAPFGTPSLPDSFDSSPF</sequence>